<feature type="region of interest" description="Disordered" evidence="1">
    <location>
        <begin position="109"/>
        <end position="128"/>
    </location>
</feature>
<dbReference type="GO" id="GO:0005829">
    <property type="term" value="C:cytosol"/>
    <property type="evidence" value="ECO:0007669"/>
    <property type="project" value="TreeGrafter"/>
</dbReference>
<dbReference type="EMBL" id="CP163443">
    <property type="protein sequence ID" value="XDQ52104.1"/>
    <property type="molecule type" value="Genomic_DNA"/>
</dbReference>
<evidence type="ECO:0000259" key="2">
    <source>
        <dbReference type="Pfam" id="PF00296"/>
    </source>
</evidence>
<evidence type="ECO:0000256" key="1">
    <source>
        <dbReference type="SAM" id="MobiDB-lite"/>
    </source>
</evidence>
<reference evidence="3" key="1">
    <citation type="submission" date="2024-07" db="EMBL/GenBank/DDBJ databases">
        <authorList>
            <person name="Yu S.T."/>
        </authorList>
    </citation>
    <scope>NUCLEOTIDE SEQUENCE</scope>
    <source>
        <strain evidence="3">R41</strain>
    </source>
</reference>
<evidence type="ECO:0000313" key="3">
    <source>
        <dbReference type="EMBL" id="XDQ52104.1"/>
    </source>
</evidence>
<accession>A0AB39RAQ5</accession>
<dbReference type="CDD" id="cd00347">
    <property type="entry name" value="Flavin_utilizing_monoxygenases"/>
    <property type="match status" value="1"/>
</dbReference>
<protein>
    <submittedName>
        <fullName evidence="3">LLM class flavin-dependent oxidoreductase</fullName>
        <ecNumber evidence="3">1.-.-.-</ecNumber>
    </submittedName>
</protein>
<dbReference type="EC" id="1.-.-.-" evidence="3"/>
<proteinExistence type="predicted"/>
<feature type="domain" description="Luciferase-like" evidence="2">
    <location>
        <begin position="181"/>
        <end position="343"/>
    </location>
</feature>
<name>A0AB39RAQ5_9ACTN</name>
<dbReference type="PANTHER" id="PTHR30137:SF6">
    <property type="entry name" value="LUCIFERASE-LIKE MONOOXYGENASE"/>
    <property type="match status" value="1"/>
</dbReference>
<dbReference type="RefSeq" id="WP_369245400.1">
    <property type="nucleotide sequence ID" value="NZ_CP163443.1"/>
</dbReference>
<keyword evidence="3" id="KW-0560">Oxidoreductase</keyword>
<dbReference type="SUPFAM" id="SSF51679">
    <property type="entry name" value="Bacterial luciferase-like"/>
    <property type="match status" value="1"/>
</dbReference>
<feature type="domain" description="Luciferase-like" evidence="2">
    <location>
        <begin position="7"/>
        <end position="114"/>
    </location>
</feature>
<dbReference type="InterPro" id="IPR036661">
    <property type="entry name" value="Luciferase-like_sf"/>
</dbReference>
<dbReference type="PANTHER" id="PTHR30137">
    <property type="entry name" value="LUCIFERASE-LIKE MONOOXYGENASE"/>
    <property type="match status" value="1"/>
</dbReference>
<sequence>MPPVPLSVLDLVPISSGSDAPTALRNTVELARAAEEFGYRRYWVAEHHLNPGVVSSVPALVIQAVAAATREIRVGSGAVLLGHQTPLSVVEQFGILDALFPGRIDLGLGRSGRPRKPPAAVGPGQGTFTDEGLYLPPRFTGFARLLQSPRFRLQSSLLQQPGAEAPAYEEQVADILALLAGTYADEDGTEARAVPGAGADVDVWVLGSSAGESAEVAGARGLPFAANYHVSPSSVVEAVTAYRKAFKPSWALAEPYVAVSADVVVGPDDDTARRLAAGYAPWVRSIRSGEGAIPFPAPEEAYAHQWTDSDRELVADRVDTQFVGAVGTVVERLHALRRATGADELVITTITHDHADRVRSYESLARAWQKPG</sequence>
<dbReference type="InterPro" id="IPR050766">
    <property type="entry name" value="Bact_Lucif_Oxidored"/>
</dbReference>
<dbReference type="Pfam" id="PF00296">
    <property type="entry name" value="Bac_luciferase"/>
    <property type="match status" value="2"/>
</dbReference>
<organism evidence="3">
    <name type="scientific">Streptomyces sp. R41</name>
    <dbReference type="NCBI Taxonomy" id="3238632"/>
    <lineage>
        <taxon>Bacteria</taxon>
        <taxon>Bacillati</taxon>
        <taxon>Actinomycetota</taxon>
        <taxon>Actinomycetes</taxon>
        <taxon>Kitasatosporales</taxon>
        <taxon>Streptomycetaceae</taxon>
        <taxon>Streptomyces</taxon>
    </lineage>
</organism>
<dbReference type="GO" id="GO:0016705">
    <property type="term" value="F:oxidoreductase activity, acting on paired donors, with incorporation or reduction of molecular oxygen"/>
    <property type="evidence" value="ECO:0007669"/>
    <property type="project" value="InterPro"/>
</dbReference>
<gene>
    <name evidence="3" type="ORF">AB5J53_10790</name>
</gene>
<dbReference type="Gene3D" id="3.20.20.30">
    <property type="entry name" value="Luciferase-like domain"/>
    <property type="match status" value="1"/>
</dbReference>
<dbReference type="AlphaFoldDB" id="A0AB39RAQ5"/>
<dbReference type="InterPro" id="IPR011251">
    <property type="entry name" value="Luciferase-like_dom"/>
</dbReference>